<dbReference type="HOGENOM" id="CLU_018264_0_1_9"/>
<evidence type="ECO:0000256" key="2">
    <source>
        <dbReference type="ARBA" id="ARBA00022741"/>
    </source>
</evidence>
<dbReference type="PRINTS" id="PR01874">
    <property type="entry name" value="DNAREPAIRADA"/>
</dbReference>
<dbReference type="InterPro" id="IPR008269">
    <property type="entry name" value="Lon_proteolytic"/>
</dbReference>
<protein>
    <recommendedName>
        <fullName evidence="11 12">DNA repair protein RadA</fullName>
    </recommendedName>
</protein>
<keyword evidence="4 13" id="KW-0863">Zinc-finger</keyword>
<dbReference type="GO" id="GO:0005829">
    <property type="term" value="C:cytosol"/>
    <property type="evidence" value="ECO:0007669"/>
    <property type="project" value="TreeGrafter"/>
</dbReference>
<reference evidence="15 16" key="1">
    <citation type="submission" date="2011-01" db="EMBL/GenBank/DDBJ databases">
        <title>Complete sequence of Thermoanaerobacter brockii finnii Ako-1.</title>
        <authorList>
            <consortium name="US DOE Joint Genome Institute"/>
            <person name="Lucas S."/>
            <person name="Copeland A."/>
            <person name="Lapidus A."/>
            <person name="Cheng J.-F."/>
            <person name="Goodwin L."/>
            <person name="Pitluck S."/>
            <person name="Chertkov O."/>
            <person name="Munk C."/>
            <person name="Detter J.C."/>
            <person name="Han C."/>
            <person name="Tapia R."/>
            <person name="Land M."/>
            <person name="Hauser L."/>
            <person name="Kyrpides N."/>
            <person name="Ivanova N."/>
            <person name="Mikhailova N."/>
            <person name="Pagani I."/>
            <person name="Hemme C.L."/>
            <person name="Woyke T."/>
        </authorList>
    </citation>
    <scope>NUCLEOTIDE SEQUENCE [LARGE SCALE GENOMIC DNA]</scope>
    <source>
        <strain evidence="16">ATCC 43586 / DSM 3389 / AKO-1</strain>
    </source>
</reference>
<comment type="function">
    <text evidence="11">Plays a role in repairing double-strand DNA breaks, probably involving stabilizing or processing branched DNA or blocked replication forks.</text>
</comment>
<dbReference type="SMART" id="SM00382">
    <property type="entry name" value="AAA"/>
    <property type="match status" value="1"/>
</dbReference>
<organism evidence="15 16">
    <name type="scientific">Thermoanaerobacter brockii subsp. finnii (strain ATCC 43586 / DSM 3389 / AKO-1)</name>
    <name type="common">Thermoanaerobacter finnii</name>
    <dbReference type="NCBI Taxonomy" id="509193"/>
    <lineage>
        <taxon>Bacteria</taxon>
        <taxon>Bacillati</taxon>
        <taxon>Bacillota</taxon>
        <taxon>Clostridia</taxon>
        <taxon>Thermoanaerobacterales</taxon>
        <taxon>Thermoanaerobacteraceae</taxon>
        <taxon>Thermoanaerobacter</taxon>
    </lineage>
</organism>
<dbReference type="KEGG" id="tbo:Thebr_0353"/>
<feature type="short sequence motif" description="RadA KNRFG motif" evidence="11">
    <location>
        <begin position="254"/>
        <end position="258"/>
    </location>
</feature>
<dbReference type="InterPro" id="IPR027417">
    <property type="entry name" value="P-loop_NTPase"/>
</dbReference>
<dbReference type="GO" id="GO:0003684">
    <property type="term" value="F:damaged DNA binding"/>
    <property type="evidence" value="ECO:0007669"/>
    <property type="project" value="InterPro"/>
</dbReference>
<dbReference type="AlphaFoldDB" id="E8UUV3"/>
<evidence type="ECO:0000256" key="7">
    <source>
        <dbReference type="ARBA" id="ARBA00022840"/>
    </source>
</evidence>
<evidence type="ECO:0000256" key="10">
    <source>
        <dbReference type="ARBA" id="ARBA00023204"/>
    </source>
</evidence>
<dbReference type="PROSITE" id="PS50162">
    <property type="entry name" value="RECA_2"/>
    <property type="match status" value="1"/>
</dbReference>
<dbReference type="Gene3D" id="3.30.230.10">
    <property type="match status" value="1"/>
</dbReference>
<feature type="domain" description="RecA family profile 1" evidence="14">
    <location>
        <begin position="69"/>
        <end position="217"/>
    </location>
</feature>
<evidence type="ECO:0000313" key="15">
    <source>
        <dbReference type="EMBL" id="ADV78968.1"/>
    </source>
</evidence>
<keyword evidence="3 11" id="KW-0227">DNA damage</keyword>
<keyword evidence="6 13" id="KW-0862">Zinc</keyword>
<feature type="region of interest" description="Lon-protease-like" evidence="11">
    <location>
        <begin position="353"/>
        <end position="463"/>
    </location>
</feature>
<keyword evidence="8 11" id="KW-0346">Stress response</keyword>
<dbReference type="Pfam" id="PF18073">
    <property type="entry name" value="Zn_ribbon_LapB"/>
    <property type="match status" value="1"/>
</dbReference>
<dbReference type="GO" id="GO:0004176">
    <property type="term" value="F:ATP-dependent peptidase activity"/>
    <property type="evidence" value="ECO:0007669"/>
    <property type="project" value="InterPro"/>
</dbReference>
<comment type="similarity">
    <text evidence="11 13">Belongs to the RecA family. RadA subfamily.</text>
</comment>
<keyword evidence="9 11" id="KW-0238">DNA-binding</keyword>
<comment type="function">
    <text evidence="13">DNA-dependent ATPase involved in processing of recombination intermediates, plays a role in repairing DNA breaks. Stimulates the branch migration of RecA-mediated strand transfer reactions, allowing the 3' invading strand to extend heteroduplex DNA faster. Binds ssDNA in the presence of ADP but not other nucleotides, has ATPase activity that is stimulated by ssDNA and various branched DNA structures, but inhibited by SSB. Does not have RecA's homology-searching function.</text>
</comment>
<evidence type="ECO:0000256" key="9">
    <source>
        <dbReference type="ARBA" id="ARBA00023125"/>
    </source>
</evidence>
<accession>E8UUV3</accession>
<dbReference type="InterPro" id="IPR020588">
    <property type="entry name" value="RecA_ATP-bd"/>
</dbReference>
<dbReference type="PANTHER" id="PTHR32472">
    <property type="entry name" value="DNA REPAIR PROTEIN RADA"/>
    <property type="match status" value="1"/>
</dbReference>
<gene>
    <name evidence="11" type="primary">radA</name>
    <name evidence="15" type="ordered locus">Thebr_0353</name>
</gene>
<keyword evidence="16" id="KW-1185">Reference proteome</keyword>
<evidence type="ECO:0000313" key="16">
    <source>
        <dbReference type="Proteomes" id="UP000002062"/>
    </source>
</evidence>
<dbReference type="HAMAP" id="MF_01498">
    <property type="entry name" value="RadA_bact"/>
    <property type="match status" value="1"/>
</dbReference>
<dbReference type="InterPro" id="IPR003593">
    <property type="entry name" value="AAA+_ATPase"/>
</dbReference>
<evidence type="ECO:0000256" key="8">
    <source>
        <dbReference type="ARBA" id="ARBA00023016"/>
    </source>
</evidence>
<keyword evidence="10 11" id="KW-0234">DNA repair</keyword>
<dbReference type="GO" id="GO:0005524">
    <property type="term" value="F:ATP binding"/>
    <property type="evidence" value="ECO:0007669"/>
    <property type="project" value="UniProtKB-UniRule"/>
</dbReference>
<evidence type="ECO:0000256" key="13">
    <source>
        <dbReference type="RuleBase" id="RU003555"/>
    </source>
</evidence>
<keyword evidence="2 11" id="KW-0547">Nucleotide-binding</keyword>
<name>E8UUV3_THEBF</name>
<dbReference type="SUPFAM" id="SSF52540">
    <property type="entry name" value="P-loop containing nucleoside triphosphate hydrolases"/>
    <property type="match status" value="1"/>
</dbReference>
<dbReference type="SUPFAM" id="SSF54211">
    <property type="entry name" value="Ribosomal protein S5 domain 2-like"/>
    <property type="match status" value="1"/>
</dbReference>
<sequence>MKDGGGMAKSTTKFVCRECGFESSKWMGRCPNCDSWNSFEEEAIESSKNFRKTKDRSQIYLLEDVTFSEEERIRTGIEEFDRVLGGGIVKGSLVLIGGDPGIGKSTLLLQVAGNISDSRKVLYVSGEESVQQIKLRADRILKEKQRIYLLCETNIEEIERKIDENKPDFVIIDSIQTIYTEESETIPGSVSQIRQVTQKLMEIAKQKDISIFLIGHVTKEGAIAGPKVLEHMVDTVLYFEGDRTQSFRILRAVKNRFGATHEIGVFDMEEDGLCEISNPSEFILSNKPKDVSGTAVVSSIQGTRPILMEVQSLICKTTFGVPRRMATGFDYNRFILLLAVIEKRLGINLSQFDAYVNVAGGMKIQEPAADLGIIASSLSGYFNIPIPEDVCFIGEVGLTGEVRGVSNIDKRIGEAQKMGFSQVFIPEMKTKEIKKFGNIKVTKIKDIKDIMDFLREREQKASS</sequence>
<dbReference type="Pfam" id="PF13481">
    <property type="entry name" value="AAA_25"/>
    <property type="match status" value="1"/>
</dbReference>
<dbReference type="InterPro" id="IPR020568">
    <property type="entry name" value="Ribosomal_Su5_D2-typ_SF"/>
</dbReference>
<dbReference type="Gene3D" id="3.40.50.300">
    <property type="entry name" value="P-loop containing nucleotide triphosphate hydrolases"/>
    <property type="match status" value="1"/>
</dbReference>
<evidence type="ECO:0000256" key="3">
    <source>
        <dbReference type="ARBA" id="ARBA00022763"/>
    </source>
</evidence>
<evidence type="ECO:0000256" key="11">
    <source>
        <dbReference type="HAMAP-Rule" id="MF_01498"/>
    </source>
</evidence>
<dbReference type="GO" id="GO:0000725">
    <property type="term" value="P:recombinational repair"/>
    <property type="evidence" value="ECO:0007669"/>
    <property type="project" value="UniProtKB-UniRule"/>
</dbReference>
<evidence type="ECO:0000256" key="4">
    <source>
        <dbReference type="ARBA" id="ARBA00022771"/>
    </source>
</evidence>
<evidence type="ECO:0000256" key="6">
    <source>
        <dbReference type="ARBA" id="ARBA00022833"/>
    </source>
</evidence>
<dbReference type="GO" id="GO:0008270">
    <property type="term" value="F:zinc ion binding"/>
    <property type="evidence" value="ECO:0007669"/>
    <property type="project" value="UniProtKB-KW"/>
</dbReference>
<evidence type="ECO:0000256" key="1">
    <source>
        <dbReference type="ARBA" id="ARBA00022723"/>
    </source>
</evidence>
<proteinExistence type="inferred from homology"/>
<dbReference type="InterPro" id="IPR041166">
    <property type="entry name" value="Rubredoxin_2"/>
</dbReference>
<dbReference type="FunFam" id="3.40.50.300:FF:000050">
    <property type="entry name" value="DNA repair protein RadA"/>
    <property type="match status" value="1"/>
</dbReference>
<dbReference type="EMBL" id="CP002466">
    <property type="protein sequence ID" value="ADV78968.1"/>
    <property type="molecule type" value="Genomic_DNA"/>
</dbReference>
<dbReference type="Pfam" id="PF05362">
    <property type="entry name" value="Lon_C"/>
    <property type="match status" value="1"/>
</dbReference>
<dbReference type="MEROPS" id="S16.A04"/>
<dbReference type="GO" id="GO:0006508">
    <property type="term" value="P:proteolysis"/>
    <property type="evidence" value="ECO:0007669"/>
    <property type="project" value="InterPro"/>
</dbReference>
<evidence type="ECO:0000256" key="12">
    <source>
        <dbReference type="NCBIfam" id="TIGR00416"/>
    </source>
</evidence>
<keyword evidence="7 11" id="KW-0067">ATP-binding</keyword>
<dbReference type="Proteomes" id="UP000002062">
    <property type="component" value="Chromosome"/>
</dbReference>
<dbReference type="NCBIfam" id="TIGR00416">
    <property type="entry name" value="sms"/>
    <property type="match status" value="1"/>
</dbReference>
<dbReference type="InterPro" id="IPR004504">
    <property type="entry name" value="DNA_repair_RadA"/>
</dbReference>
<keyword evidence="1 11" id="KW-0479">Metal-binding</keyword>
<dbReference type="CDD" id="cd01121">
    <property type="entry name" value="RadA_SMS_N"/>
    <property type="match status" value="1"/>
</dbReference>
<evidence type="ECO:0000259" key="14">
    <source>
        <dbReference type="PROSITE" id="PS50162"/>
    </source>
</evidence>
<dbReference type="InterPro" id="IPR014721">
    <property type="entry name" value="Ribsml_uS5_D2-typ_fold_subgr"/>
</dbReference>
<dbReference type="PANTHER" id="PTHR32472:SF10">
    <property type="entry name" value="DNA REPAIR PROTEIN RADA-LIKE PROTEIN"/>
    <property type="match status" value="1"/>
</dbReference>
<dbReference type="GO" id="GO:0004252">
    <property type="term" value="F:serine-type endopeptidase activity"/>
    <property type="evidence" value="ECO:0007669"/>
    <property type="project" value="InterPro"/>
</dbReference>
<evidence type="ECO:0000256" key="5">
    <source>
        <dbReference type="ARBA" id="ARBA00022801"/>
    </source>
</evidence>
<feature type="binding site" evidence="11">
    <location>
        <begin position="98"/>
        <end position="105"/>
    </location>
    <ligand>
        <name>ATP</name>
        <dbReference type="ChEBI" id="CHEBI:30616"/>
    </ligand>
</feature>
<keyword evidence="5" id="KW-0378">Hydrolase</keyword>
<dbReference type="GO" id="GO:0140664">
    <property type="term" value="F:ATP-dependent DNA damage sensor activity"/>
    <property type="evidence" value="ECO:0007669"/>
    <property type="project" value="InterPro"/>
</dbReference>
<comment type="domain">
    <text evidence="11">The middle region has homology to RecA with ATPase motifs including the RadA KNRFG motif, while the C-terminus is homologous to Lon protease.</text>
</comment>